<dbReference type="InterPro" id="IPR008042">
    <property type="entry name" value="Retrotrans_Pao"/>
</dbReference>
<dbReference type="PANTHER" id="PTHR47331:SF6">
    <property type="entry name" value="DOUBLECORTIN DOMAIN-CONTAINING PROTEIN"/>
    <property type="match status" value="1"/>
</dbReference>
<gene>
    <name evidence="1" type="ORF">IPOD504_LOCUS2146</name>
</gene>
<sequence length="312" mass="36094">MKLVNNDDVKNPKAVYLPHHAVVREDKETTKVRVVFNASSKGVNDVSLNDDLLKGPKLQQDLGHLLLRWRIHPIGIVADLVKMYRQVYVHEDDTDFQRILWRTKRPITKRKVLSDIARLYDPIGWIAPIVITAKVFIQRLWKECLDWDNELPTNLLSEWLEYRRELTNVKDISIPRWLCSTKESKLELHAFSDASSVAYAAAVYLRVVDENKQIHVRLVTAKTKVAPIEKEVSIPRLEICGATLAAKLLNEISQVLSIPNKDLYAWTDSNVVLAWLRGPVNRWATYVIDEMNKLYNYVSNKLKNVISQKKYN</sequence>
<dbReference type="Pfam" id="PF05380">
    <property type="entry name" value="Peptidase_A17"/>
    <property type="match status" value="1"/>
</dbReference>
<dbReference type="SUPFAM" id="SSF56672">
    <property type="entry name" value="DNA/RNA polymerases"/>
    <property type="match status" value="1"/>
</dbReference>
<evidence type="ECO:0000313" key="2">
    <source>
        <dbReference type="Proteomes" id="UP000837857"/>
    </source>
</evidence>
<dbReference type="Proteomes" id="UP000837857">
    <property type="component" value="Chromosome 11"/>
</dbReference>
<name>A0ABN8HU35_9NEOP</name>
<protein>
    <submittedName>
        <fullName evidence="1">Uncharacterized protein</fullName>
    </submittedName>
</protein>
<reference evidence="1" key="1">
    <citation type="submission" date="2022-03" db="EMBL/GenBank/DDBJ databases">
        <authorList>
            <person name="Martin H S."/>
        </authorList>
    </citation>
    <scope>NUCLEOTIDE SEQUENCE</scope>
</reference>
<dbReference type="EMBL" id="OW152823">
    <property type="protein sequence ID" value="CAH2039956.1"/>
    <property type="molecule type" value="Genomic_DNA"/>
</dbReference>
<dbReference type="InterPro" id="IPR043502">
    <property type="entry name" value="DNA/RNA_pol_sf"/>
</dbReference>
<evidence type="ECO:0000313" key="1">
    <source>
        <dbReference type="EMBL" id="CAH2039956.1"/>
    </source>
</evidence>
<keyword evidence="2" id="KW-1185">Reference proteome</keyword>
<dbReference type="PANTHER" id="PTHR47331">
    <property type="entry name" value="PHD-TYPE DOMAIN-CONTAINING PROTEIN"/>
    <property type="match status" value="1"/>
</dbReference>
<proteinExistence type="predicted"/>
<feature type="non-terminal residue" evidence="1">
    <location>
        <position position="1"/>
    </location>
</feature>
<organism evidence="1 2">
    <name type="scientific">Iphiclides podalirius</name>
    <name type="common">scarce swallowtail</name>
    <dbReference type="NCBI Taxonomy" id="110791"/>
    <lineage>
        <taxon>Eukaryota</taxon>
        <taxon>Metazoa</taxon>
        <taxon>Ecdysozoa</taxon>
        <taxon>Arthropoda</taxon>
        <taxon>Hexapoda</taxon>
        <taxon>Insecta</taxon>
        <taxon>Pterygota</taxon>
        <taxon>Neoptera</taxon>
        <taxon>Endopterygota</taxon>
        <taxon>Lepidoptera</taxon>
        <taxon>Glossata</taxon>
        <taxon>Ditrysia</taxon>
        <taxon>Papilionoidea</taxon>
        <taxon>Papilionidae</taxon>
        <taxon>Papilioninae</taxon>
        <taxon>Iphiclides</taxon>
    </lineage>
</organism>
<accession>A0ABN8HU35</accession>